<comment type="caution">
    <text evidence="1">The sequence shown here is derived from an EMBL/GenBank/DDBJ whole genome shotgun (WGS) entry which is preliminary data.</text>
</comment>
<dbReference type="InterPro" id="IPR020216">
    <property type="entry name" value="Uncharacterised_YncE"/>
</dbReference>
<name>A0A644Y0W9_9ZZZZ</name>
<dbReference type="EMBL" id="VSSQ01003713">
    <property type="protein sequence ID" value="MPM21999.1"/>
    <property type="molecule type" value="Genomic_DNA"/>
</dbReference>
<gene>
    <name evidence="1" type="ORF">SDC9_68449</name>
</gene>
<evidence type="ECO:0000313" key="1">
    <source>
        <dbReference type="EMBL" id="MPM21999.1"/>
    </source>
</evidence>
<accession>A0A644Y0W9</accession>
<organism evidence="1">
    <name type="scientific">bioreactor metagenome</name>
    <dbReference type="NCBI Taxonomy" id="1076179"/>
    <lineage>
        <taxon>unclassified sequences</taxon>
        <taxon>metagenomes</taxon>
        <taxon>ecological metagenomes</taxon>
    </lineage>
</organism>
<protein>
    <submittedName>
        <fullName evidence="1">Uncharacterized protein</fullName>
    </submittedName>
</protein>
<sequence length="151" mass="17441">MVYGAILDRGEQGHTYLAKIFQSIEPVQRRYHWLITDCECFPGDPKVSELLSQEYCLISGEALSAMVKEEDFQWVWAVFSAFEQDVTLDDILRYPLPYANGNQELWKNPVSIQHPLAQIEIVAFDSTLTLFRSRDQALTARYQDAFSKNQD</sequence>
<dbReference type="AlphaFoldDB" id="A0A644Y0W9"/>
<dbReference type="Pfam" id="PF10903">
    <property type="entry name" value="DUF2691"/>
    <property type="match status" value="1"/>
</dbReference>
<reference evidence="1" key="1">
    <citation type="submission" date="2019-08" db="EMBL/GenBank/DDBJ databases">
        <authorList>
            <person name="Kucharzyk K."/>
            <person name="Murdoch R.W."/>
            <person name="Higgins S."/>
            <person name="Loffler F."/>
        </authorList>
    </citation>
    <scope>NUCLEOTIDE SEQUENCE</scope>
</reference>
<proteinExistence type="predicted"/>